<feature type="transmembrane region" description="Helical" evidence="7">
    <location>
        <begin position="233"/>
        <end position="258"/>
    </location>
</feature>
<dbReference type="EMBL" id="LJGU01000165">
    <property type="protein sequence ID" value="OEU86470.1"/>
    <property type="molecule type" value="Genomic_DNA"/>
</dbReference>
<dbReference type="GO" id="GO:0055085">
    <property type="term" value="P:transmembrane transport"/>
    <property type="evidence" value="ECO:0007669"/>
    <property type="project" value="InterPro"/>
</dbReference>
<feature type="region of interest" description="Disordered" evidence="8">
    <location>
        <begin position="1"/>
        <end position="39"/>
    </location>
</feature>
<dbReference type="SUPFAM" id="SSF161098">
    <property type="entry name" value="MetI-like"/>
    <property type="match status" value="1"/>
</dbReference>
<keyword evidence="5 7" id="KW-1133">Transmembrane helix</keyword>
<evidence type="ECO:0000256" key="4">
    <source>
        <dbReference type="ARBA" id="ARBA00022692"/>
    </source>
</evidence>
<keyword evidence="6 7" id="KW-0472">Membrane</keyword>
<reference evidence="10 11" key="1">
    <citation type="journal article" date="2016" name="Front. Microbiol.">
        <title>Comparative Genomics Analysis of Streptomyces Species Reveals Their Adaptation to the Marine Environment and Their Diversity at the Genomic Level.</title>
        <authorList>
            <person name="Tian X."/>
            <person name="Zhang Z."/>
            <person name="Yang T."/>
            <person name="Chen M."/>
            <person name="Li J."/>
            <person name="Chen F."/>
            <person name="Yang J."/>
            <person name="Li W."/>
            <person name="Zhang B."/>
            <person name="Zhang Z."/>
            <person name="Wu J."/>
            <person name="Zhang C."/>
            <person name="Long L."/>
            <person name="Xiao J."/>
        </authorList>
    </citation>
    <scope>NUCLEOTIDE SEQUENCE [LARGE SCALE GENOMIC DNA]</scope>
    <source>
        <strain evidence="10 11">SCSIO 02100</strain>
    </source>
</reference>
<dbReference type="InterPro" id="IPR035906">
    <property type="entry name" value="MetI-like_sf"/>
</dbReference>
<evidence type="ECO:0000313" key="11">
    <source>
        <dbReference type="Proteomes" id="UP000176101"/>
    </source>
</evidence>
<dbReference type="RefSeq" id="WP_070199189.1">
    <property type="nucleotide sequence ID" value="NZ_LJGU01000165.1"/>
</dbReference>
<keyword evidence="2 7" id="KW-0813">Transport</keyword>
<evidence type="ECO:0000256" key="3">
    <source>
        <dbReference type="ARBA" id="ARBA00022475"/>
    </source>
</evidence>
<dbReference type="PROSITE" id="PS50928">
    <property type="entry name" value="ABC_TM1"/>
    <property type="match status" value="1"/>
</dbReference>
<feature type="domain" description="ABC transmembrane type-1" evidence="9">
    <location>
        <begin position="101"/>
        <end position="316"/>
    </location>
</feature>
<keyword evidence="3" id="KW-1003">Cell membrane</keyword>
<sequence>MAVFPSTAAAQARGKYRRGQGARQAPDSGPAPTRNRGPRRTQRSAYLFLTPIAIGFLVFYVWPLLQTLGFSFTSFGVFGGNTWVGGENYERVVQDVTVGRALRNTLIYTALGLCTLPVAIVIANLLNRRGLRGVAIYRALYFIPFITLPSAVGLVWNWLYNGDFGMVNQALSVIGVDGRYWVSDPTTAVYAIGLVMIWSQIGYYLIIFIAGIKAIPQDYYEAAELDGAGPLRRFFSITLPLLSPSIFFASVICVINSLQQFDLIYVMTSANNPALGSTESVLTLFYQWAFEENSQGAAAALAFLLMLLIALLTYVQFRLQKRWVHYA</sequence>
<dbReference type="AlphaFoldDB" id="A0A1E7JJ42"/>
<evidence type="ECO:0000259" key="9">
    <source>
        <dbReference type="PROSITE" id="PS50928"/>
    </source>
</evidence>
<organism evidence="10 11">
    <name type="scientific">Streptomyces oceani</name>
    <dbReference type="NCBI Taxonomy" id="1075402"/>
    <lineage>
        <taxon>Bacteria</taxon>
        <taxon>Bacillati</taxon>
        <taxon>Actinomycetota</taxon>
        <taxon>Actinomycetes</taxon>
        <taxon>Kitasatosporales</taxon>
        <taxon>Streptomycetaceae</taxon>
        <taxon>Streptomyces</taxon>
    </lineage>
</organism>
<evidence type="ECO:0000313" key="10">
    <source>
        <dbReference type="EMBL" id="OEU86470.1"/>
    </source>
</evidence>
<evidence type="ECO:0000256" key="1">
    <source>
        <dbReference type="ARBA" id="ARBA00004651"/>
    </source>
</evidence>
<feature type="transmembrane region" description="Helical" evidence="7">
    <location>
        <begin position="106"/>
        <end position="127"/>
    </location>
</feature>
<feature type="transmembrane region" description="Helical" evidence="7">
    <location>
        <begin position="296"/>
        <end position="315"/>
    </location>
</feature>
<dbReference type="Gene3D" id="1.10.3720.10">
    <property type="entry name" value="MetI-like"/>
    <property type="match status" value="1"/>
</dbReference>
<keyword evidence="4 7" id="KW-0812">Transmembrane</keyword>
<evidence type="ECO:0000256" key="8">
    <source>
        <dbReference type="SAM" id="MobiDB-lite"/>
    </source>
</evidence>
<comment type="caution">
    <text evidence="10">The sequence shown here is derived from an EMBL/GenBank/DDBJ whole genome shotgun (WGS) entry which is preliminary data.</text>
</comment>
<evidence type="ECO:0000256" key="7">
    <source>
        <dbReference type="RuleBase" id="RU363032"/>
    </source>
</evidence>
<dbReference type="Pfam" id="PF00528">
    <property type="entry name" value="BPD_transp_1"/>
    <property type="match status" value="1"/>
</dbReference>
<feature type="transmembrane region" description="Helical" evidence="7">
    <location>
        <begin position="44"/>
        <end position="65"/>
    </location>
</feature>
<dbReference type="Proteomes" id="UP000176101">
    <property type="component" value="Unassembled WGS sequence"/>
</dbReference>
<proteinExistence type="inferred from homology"/>
<comment type="similarity">
    <text evidence="7">Belongs to the binding-protein-dependent transport system permease family.</text>
</comment>
<name>A0A1E7JJ42_9ACTN</name>
<dbReference type="GO" id="GO:0005886">
    <property type="term" value="C:plasma membrane"/>
    <property type="evidence" value="ECO:0007669"/>
    <property type="project" value="UniProtKB-SubCell"/>
</dbReference>
<dbReference type="PANTHER" id="PTHR30193:SF37">
    <property type="entry name" value="INNER MEMBRANE ABC TRANSPORTER PERMEASE PROTEIN YCJO"/>
    <property type="match status" value="1"/>
</dbReference>
<feature type="transmembrane region" description="Helical" evidence="7">
    <location>
        <begin position="188"/>
        <end position="212"/>
    </location>
</feature>
<feature type="transmembrane region" description="Helical" evidence="7">
    <location>
        <begin position="139"/>
        <end position="159"/>
    </location>
</feature>
<dbReference type="OrthoDB" id="4053402at2"/>
<dbReference type="STRING" id="1075402.AN216_26155"/>
<gene>
    <name evidence="10" type="ORF">AN216_26155</name>
</gene>
<keyword evidence="11" id="KW-1185">Reference proteome</keyword>
<evidence type="ECO:0000256" key="5">
    <source>
        <dbReference type="ARBA" id="ARBA00022989"/>
    </source>
</evidence>
<protein>
    <submittedName>
        <fullName evidence="10">Sugar ABC transporter permease</fullName>
    </submittedName>
</protein>
<dbReference type="SUPFAM" id="SSF160964">
    <property type="entry name" value="MalF N-terminal region-like"/>
    <property type="match status" value="1"/>
</dbReference>
<dbReference type="CDD" id="cd06261">
    <property type="entry name" value="TM_PBP2"/>
    <property type="match status" value="1"/>
</dbReference>
<evidence type="ECO:0000256" key="6">
    <source>
        <dbReference type="ARBA" id="ARBA00023136"/>
    </source>
</evidence>
<evidence type="ECO:0000256" key="2">
    <source>
        <dbReference type="ARBA" id="ARBA00022448"/>
    </source>
</evidence>
<dbReference type="InterPro" id="IPR051393">
    <property type="entry name" value="ABC_transporter_permease"/>
</dbReference>
<comment type="subcellular location">
    <subcellularLocation>
        <location evidence="1 7">Cell membrane</location>
        <topology evidence="1 7">Multi-pass membrane protein</topology>
    </subcellularLocation>
</comment>
<dbReference type="PATRIC" id="fig|1075402.3.peg.250"/>
<accession>A0A1E7JJ42</accession>
<dbReference type="InterPro" id="IPR000515">
    <property type="entry name" value="MetI-like"/>
</dbReference>
<dbReference type="PANTHER" id="PTHR30193">
    <property type="entry name" value="ABC TRANSPORTER PERMEASE PROTEIN"/>
    <property type="match status" value="1"/>
</dbReference>